<dbReference type="PROSITE" id="PS50095">
    <property type="entry name" value="PLAT"/>
    <property type="match status" value="14"/>
</dbReference>
<reference evidence="5" key="1">
    <citation type="submission" date="2019-08" db="EMBL/GenBank/DDBJ databases">
        <title>The improved chromosome-level genome for the pearl oyster Pinctada fucata martensii using PacBio sequencing and Hi-C.</title>
        <authorList>
            <person name="Zheng Z."/>
        </authorList>
    </citation>
    <scope>NUCLEOTIDE SEQUENCE</scope>
    <source>
        <strain evidence="5">ZZ-2019</strain>
        <tissue evidence="5">Adductor muscle</tissue>
    </source>
</reference>
<gene>
    <name evidence="5" type="ORF">FSP39_025311</name>
</gene>
<feature type="domain" description="PLAT" evidence="3">
    <location>
        <begin position="1515"/>
        <end position="1637"/>
    </location>
</feature>
<dbReference type="CDD" id="cd01756">
    <property type="entry name" value="PLAT_repeat"/>
    <property type="match status" value="4"/>
</dbReference>
<dbReference type="Proteomes" id="UP001186944">
    <property type="component" value="Unassembled WGS sequence"/>
</dbReference>
<feature type="region of interest" description="Disordered" evidence="2">
    <location>
        <begin position="1"/>
        <end position="59"/>
    </location>
</feature>
<dbReference type="Pfam" id="PF01477">
    <property type="entry name" value="PLAT"/>
    <property type="match status" value="12"/>
</dbReference>
<comment type="caution">
    <text evidence="5">The sequence shown here is derived from an EMBL/GenBank/DDBJ whole genome shotgun (WGS) entry which is preliminary data.</text>
</comment>
<proteinExistence type="predicted"/>
<feature type="domain" description="Doublecortin" evidence="4">
    <location>
        <begin position="224"/>
        <end position="301"/>
    </location>
</feature>
<feature type="domain" description="Doublecortin" evidence="4">
    <location>
        <begin position="83"/>
        <end position="158"/>
    </location>
</feature>
<protein>
    <submittedName>
        <fullName evidence="5">Uncharacterized protein</fullName>
    </submittedName>
</protein>
<feature type="domain" description="PLAT" evidence="3">
    <location>
        <begin position="2044"/>
        <end position="2161"/>
    </location>
</feature>
<feature type="domain" description="PLAT" evidence="3">
    <location>
        <begin position="998"/>
        <end position="1116"/>
    </location>
</feature>
<dbReference type="Gene3D" id="2.60.60.20">
    <property type="entry name" value="PLAT/LH2 domain"/>
    <property type="match status" value="12"/>
</dbReference>
<dbReference type="InterPro" id="IPR036572">
    <property type="entry name" value="Doublecortin_dom_sf"/>
</dbReference>
<feature type="domain" description="PLAT" evidence="3">
    <location>
        <begin position="1771"/>
        <end position="1890"/>
    </location>
</feature>
<dbReference type="SUPFAM" id="SSF50353">
    <property type="entry name" value="Cytokine"/>
    <property type="match status" value="1"/>
</dbReference>
<dbReference type="SMART" id="SM00308">
    <property type="entry name" value="LH2"/>
    <property type="match status" value="8"/>
</dbReference>
<evidence type="ECO:0000313" key="5">
    <source>
        <dbReference type="EMBL" id="KAK3092113.1"/>
    </source>
</evidence>
<evidence type="ECO:0000256" key="2">
    <source>
        <dbReference type="SAM" id="MobiDB-lite"/>
    </source>
</evidence>
<dbReference type="InterPro" id="IPR036392">
    <property type="entry name" value="PLAT/LH2_dom_sf"/>
</dbReference>
<dbReference type="Gene3D" id="2.80.10.50">
    <property type="match status" value="2"/>
</dbReference>
<dbReference type="EMBL" id="VSWD01000010">
    <property type="protein sequence ID" value="KAK3092113.1"/>
    <property type="molecule type" value="Genomic_DNA"/>
</dbReference>
<dbReference type="CDD" id="cd17070">
    <property type="entry name" value="DCX2_RP_like"/>
    <property type="match status" value="1"/>
</dbReference>
<dbReference type="PANTHER" id="PTHR45901">
    <property type="entry name" value="PROTEIN CBG12474"/>
    <property type="match status" value="1"/>
</dbReference>
<evidence type="ECO:0000259" key="3">
    <source>
        <dbReference type="PROSITE" id="PS50095"/>
    </source>
</evidence>
<dbReference type="InterPro" id="IPR003533">
    <property type="entry name" value="Doublecortin_dom"/>
</dbReference>
<comment type="caution">
    <text evidence="1">Lacks conserved residue(s) required for the propagation of feature annotation.</text>
</comment>
<dbReference type="GO" id="GO:0035556">
    <property type="term" value="P:intracellular signal transduction"/>
    <property type="evidence" value="ECO:0007669"/>
    <property type="project" value="InterPro"/>
</dbReference>
<dbReference type="SMART" id="SM00537">
    <property type="entry name" value="DCX"/>
    <property type="match status" value="2"/>
</dbReference>
<dbReference type="InterPro" id="IPR008996">
    <property type="entry name" value="IL1/FGF"/>
</dbReference>
<feature type="domain" description="PLAT" evidence="3">
    <location>
        <begin position="1918"/>
        <end position="2032"/>
    </location>
</feature>
<evidence type="ECO:0000256" key="1">
    <source>
        <dbReference type="PROSITE-ProRule" id="PRU00152"/>
    </source>
</evidence>
<dbReference type="Gene3D" id="3.10.20.230">
    <property type="entry name" value="Doublecortin domain"/>
    <property type="match status" value="2"/>
</dbReference>
<sequence>MATKEPQDEDTDIVKLEDSDSSTTKGKNAGDKSSDTQSPHRLKPVRVYGHPNVTSGDSKSVVEVGNTKMEDTRKTNTAGNETKTCYFFKDHDHSFPGVKVAINPRRYKKFDTLLQELSKKIPGLGFGVRTVATPDGKDRISNLDGLTHDGNYICTSSRLIVRGLDISRVAPREVWRLARPPSGRRIYNNMLREDFNYTESKVLKRTVKQRSNQMYRAYVRNEPKKVTVLKNSDPTQKHLLLLNRRTGQQFEQVLSDLSGMFGFRIEKLYTTEGRKQILGLNQLFKAPDTLVCCGDERFDPMGGRSTSRVMSRVSLHTRGSDVVSRKMRSRRERMANTKGRWKVWITTNGNKAASTQAQVTITVYGHKGNSGPISLGTGDGSQFQSGNIDEFEEINIGNVGEIYKIRIAHDNSGDSPGWLCDEIRMKDLDTDEELQFVCHRWLARDEDDGEICRELPAVRKYEPSLSLVRYSVYVTTGSLWNAGTDANVYMTMYGDKGDTGVRQLYSSNKSSLFKQGKTDMFTVEAVALGHLKRIIVGHDGTGPGLGWHLERIVVKEPGHKEHEANVFYCGKWLDEGEDDGKIVRELKLQDEYMDDILEKRNWEHERWKFDKDCQVKLFSLASGKAVRGKANGSLDAQGRDMDMSALFNVGVKKTMVRLFGSVTNPNSYITIDSGKMSMNGKGGPFCEFRVRVQGDRSVMLESVKNPLQFLTFGEGGQPENVKGILDKEKTRRFFVFCKGMFRHRGVVMFSSSLTQTITINPDMTMTALGKKAKMAHFRVHKVGNGVRMFESIAHPGKYIRLKDGKIDCLGERNEFSQFLVEKRKSGGYVSLQSAKQRGLYLGMKPDGRVWPTVDTGVNNIHLFPEVIEYGEWGIEVSTLEDLRDASVTIVAYGDKGNTGAILLGAPPGEEVFLAGNNDQFKANLLKAGKLYKIRLELVPKSKNIDPSWRVKEVILTNLNTKEVMTFKFNRWLSREHEDAEIMRELPAIRKDEETPQVLKYQVMVYTGEEEEASTDANVYLNIYGEKGDTGKRQLIHSSYSHKFQSGQVDVFEVEAVWLGKLEKCVVGHDATESGKGWYLSQIIVRENEDAKEEYIFSCEKWLDSGKSDQSIERTLMVKVEKIPCIVDGDWNITMTTGKGDSMATSNMVFLYAYGSKDSIGPLKLGSGKDGNFLSGKEDKVKVSIGRSVGELYKVRIGHNEAYPDSGWFLEKLNLQDCVTGDAFSIDVDRWLSRSQDDGDIWREFAVPQGGKPALPVVTYTLTVNTGSESGSNTSASVFICLHGNKGDTGKRKLFKSKDTNNPFQVGAHDTFELEAVSLEGIERITIGHDGKGSDPGWYLDSVNITDSHTGQELYFHCDRWLDEKKGDHKCEVDLYPGEEPSESRGEYSIVLKTAEDSSPSCGGRVNMCVYGSKGKSEDITLYAPDPTADLFEPGNIDSFVITVGDLGDLYKIRITREDRDDWEAWHLMEVKMHDIDSKKEHMFACDCWLSRSREDFDIVREIPIALPSKQPPPVNKYEVSVKTGHHWAAETDAVLFINIIGDKGDSGRHRLYHAIDTKGDKFQRGQTDTFVFEAVSLGELTEVQVGHDSTGHGAGIYIDTVTVVEKNGPVSSDKFIFPCNAWLDKREGDGKTWRILPLMEGQYSVLVKTSDVPDAGTQAQVYITGFGNKGKSKQMSLGSGEQGQVLFDRATETEVSVNFGNIGEIMKIRLEHDNTNSSPSWHVDWVKLTDIDTNEELVFYINEWFAIDEGDGQIMREFSVDKPGDMPLPLTQYVVVVTTSKDSDPMASHGLVSLNLIGQFGDTGMRPLNQSILSDSSPWKPGSEDVFIIEAVSVGKVETIQLQYEGQDTVWCVEKVHVYERLAAISQTVFNCYKAFGTKDQGPVVMEEFKYSAIKPGMCPTKVVEKYYGDIAPVLSKGSYSVSVHCGNQSQSGTEDDVYMVIHGVKDQSEPIHINKTDKFHRGAVIHHNVETKGLGAIVKLRIFFGGEFTGSGWFLKKVKVKDNDTKEELQFIYNDLLTCTEDNPDGSVELPAIRPDIAPLEEDEYTFYIATGNRPEAATESDVFCELIGDWGSSGRRLLTQSKNKVPFKRGQVDEFRFKGLDLGNLKECVISLNDRGRGRGWFCDRLLVKSNLDPSLKIFQCNHWMDTGCEDRQLVRRLHKFGIMPVTPPPTGKSKGRWSCEVVTADKEDLPKLAHDRPPKSREVSLIVYGSNSVKGPIELINTDGMETFLPGHTDNFPSLDLGDIGAIQKIRVCAGYEQDPNTVWTIHKVILTDDDTGEVLTYDFSQWLGEVAGDIRKELPTIKMGQGYKQVIPYYVEVHTSDEEMDSDTYSNIFITLYGLIADTGRRHLVESRSNKIKFQTGKVDVFIIDAVDLGDLEKVVIAKGPGNPWLLDKVVVKPGEFASEQYVFQHNKWIGTKDQQHIELEETLRLTTVQTSFVATNETKQLPESNFHEEMTDIDNEAFRIFGIGRDSRSFGLIEDLGFGLFENFGFSPPLSQGLDQGLVMSLERRQNQIGHFALNDLLDRRFEYPFAFLGAWRHPDYGKILVTSLIPRCVKAGSGWKINSKFWVEEEDETDDDSMIIGLPNQVDDKEVRIIRYTPRMLQSSRRGIVDETKLRRTELNQRRP</sequence>
<keyword evidence="6" id="KW-1185">Reference proteome</keyword>
<name>A0AA89BYB7_PINIB</name>
<dbReference type="Pfam" id="PF03607">
    <property type="entry name" value="DCX"/>
    <property type="match status" value="2"/>
</dbReference>
<evidence type="ECO:0000313" key="6">
    <source>
        <dbReference type="Proteomes" id="UP001186944"/>
    </source>
</evidence>
<dbReference type="InterPro" id="IPR052970">
    <property type="entry name" value="Inner_ear_hair_cell_LOXHD"/>
</dbReference>
<feature type="domain" description="PLAT" evidence="3">
    <location>
        <begin position="339"/>
        <end position="456"/>
    </location>
</feature>
<feature type="domain" description="PLAT" evidence="3">
    <location>
        <begin position="2315"/>
        <end position="2432"/>
    </location>
</feature>
<feature type="domain" description="PLAT" evidence="3">
    <location>
        <begin position="1128"/>
        <end position="1245"/>
    </location>
</feature>
<dbReference type="CDD" id="cd23312">
    <property type="entry name" value="beta-trefoil_FGF_RP1"/>
    <property type="match status" value="2"/>
</dbReference>
<feature type="domain" description="PLAT" evidence="3">
    <location>
        <begin position="1385"/>
        <end position="1503"/>
    </location>
</feature>
<feature type="domain" description="PLAT" evidence="3">
    <location>
        <begin position="2178"/>
        <end position="2305"/>
    </location>
</feature>
<feature type="domain" description="PLAT" evidence="3">
    <location>
        <begin position="1257"/>
        <end position="1375"/>
    </location>
</feature>
<accession>A0AA89BYB7</accession>
<dbReference type="SUPFAM" id="SSF49723">
    <property type="entry name" value="Lipase/lipooxygenase domain (PLAT/LH2 domain)"/>
    <property type="match status" value="14"/>
</dbReference>
<feature type="domain" description="PLAT" evidence="3">
    <location>
        <begin position="1641"/>
        <end position="1759"/>
    </location>
</feature>
<feature type="domain" description="PLAT" evidence="3">
    <location>
        <begin position="870"/>
        <end position="986"/>
    </location>
</feature>
<evidence type="ECO:0000259" key="4">
    <source>
        <dbReference type="PROSITE" id="PS50309"/>
    </source>
</evidence>
<dbReference type="SUPFAM" id="SSF89837">
    <property type="entry name" value="Doublecortin (DC)"/>
    <property type="match status" value="2"/>
</dbReference>
<dbReference type="Gene3D" id="2.40.180.10">
    <property type="entry name" value="Catalase core domain"/>
    <property type="match status" value="2"/>
</dbReference>
<dbReference type="PANTHER" id="PTHR45901:SF7">
    <property type="entry name" value="OXYGEN-REGULATED PROTEIN 1"/>
    <property type="match status" value="1"/>
</dbReference>
<organism evidence="5 6">
    <name type="scientific">Pinctada imbricata</name>
    <name type="common">Atlantic pearl-oyster</name>
    <name type="synonym">Pinctada martensii</name>
    <dbReference type="NCBI Taxonomy" id="66713"/>
    <lineage>
        <taxon>Eukaryota</taxon>
        <taxon>Metazoa</taxon>
        <taxon>Spiralia</taxon>
        <taxon>Lophotrochozoa</taxon>
        <taxon>Mollusca</taxon>
        <taxon>Bivalvia</taxon>
        <taxon>Autobranchia</taxon>
        <taxon>Pteriomorphia</taxon>
        <taxon>Pterioida</taxon>
        <taxon>Pterioidea</taxon>
        <taxon>Pteriidae</taxon>
        <taxon>Pinctada</taxon>
    </lineage>
</organism>
<feature type="domain" description="PLAT" evidence="3">
    <location>
        <begin position="468"/>
        <end position="587"/>
    </location>
</feature>
<dbReference type="PROSITE" id="PS50309">
    <property type="entry name" value="DC"/>
    <property type="match status" value="2"/>
</dbReference>
<dbReference type="InterPro" id="IPR001024">
    <property type="entry name" value="PLAT/LH2_dom"/>
</dbReference>